<reference evidence="3" key="1">
    <citation type="journal article" date="2019" name="Int. J. Syst. Evol. Microbiol.">
        <title>The Global Catalogue of Microorganisms (GCM) 10K type strain sequencing project: providing services to taxonomists for standard genome sequencing and annotation.</title>
        <authorList>
            <consortium name="The Broad Institute Genomics Platform"/>
            <consortium name="The Broad Institute Genome Sequencing Center for Infectious Disease"/>
            <person name="Wu L."/>
            <person name="Ma J."/>
        </authorList>
    </citation>
    <scope>NUCLEOTIDE SEQUENCE [LARGE SCALE GENOMIC DNA]</scope>
    <source>
        <strain evidence="3">JCM 4805</strain>
    </source>
</reference>
<evidence type="ECO:0000313" key="3">
    <source>
        <dbReference type="Proteomes" id="UP001500909"/>
    </source>
</evidence>
<keyword evidence="3" id="KW-1185">Reference proteome</keyword>
<feature type="signal peptide" evidence="1">
    <location>
        <begin position="1"/>
        <end position="32"/>
    </location>
</feature>
<accession>A0ABP3JWR8</accession>
<dbReference type="EMBL" id="BAAABY010000023">
    <property type="protein sequence ID" value="GAA0466117.1"/>
    <property type="molecule type" value="Genomic_DNA"/>
</dbReference>
<proteinExistence type="predicted"/>
<gene>
    <name evidence="2" type="ORF">GCM10010361_32780</name>
</gene>
<evidence type="ECO:0008006" key="4">
    <source>
        <dbReference type="Google" id="ProtNLM"/>
    </source>
</evidence>
<evidence type="ECO:0000256" key="1">
    <source>
        <dbReference type="SAM" id="SignalP"/>
    </source>
</evidence>
<name>A0ABP3JWR8_9ACTN</name>
<dbReference type="Gene3D" id="2.30.30.40">
    <property type="entry name" value="SH3 Domains"/>
    <property type="match status" value="1"/>
</dbReference>
<dbReference type="Proteomes" id="UP001500909">
    <property type="component" value="Unassembled WGS sequence"/>
</dbReference>
<feature type="chain" id="PRO_5047128216" description="SH3b domain-containing protein" evidence="1">
    <location>
        <begin position="33"/>
        <end position="114"/>
    </location>
</feature>
<organism evidence="2 3">
    <name type="scientific">Streptomyces olivaceiscleroticus</name>
    <dbReference type="NCBI Taxonomy" id="68245"/>
    <lineage>
        <taxon>Bacteria</taxon>
        <taxon>Bacillati</taxon>
        <taxon>Actinomycetota</taxon>
        <taxon>Actinomycetes</taxon>
        <taxon>Kitasatosporales</taxon>
        <taxon>Streptomycetaceae</taxon>
        <taxon>Streptomyces</taxon>
    </lineage>
</organism>
<comment type="caution">
    <text evidence="2">The sequence shown here is derived from an EMBL/GenBank/DDBJ whole genome shotgun (WGS) entry which is preliminary data.</text>
</comment>
<sequence>MRQSLFGRGMTTLAATVILAGGAVATAPTASAVGSSKCNWDYSNVQFDVLKKAALRTGPGTKYSAKGTLSKGTKFYYLCEYTKGHTSWIYGKVQSGAHKNAKGWAYGKKIGLLK</sequence>
<keyword evidence="1" id="KW-0732">Signal</keyword>
<protein>
    <recommendedName>
        <fullName evidence="4">SH3b domain-containing protein</fullName>
    </recommendedName>
</protein>
<evidence type="ECO:0000313" key="2">
    <source>
        <dbReference type="EMBL" id="GAA0466117.1"/>
    </source>
</evidence>